<protein>
    <submittedName>
        <fullName evidence="2">Uncharacterized protein</fullName>
    </submittedName>
</protein>
<keyword evidence="3" id="KW-1185">Reference proteome</keyword>
<dbReference type="EMBL" id="OX451735">
    <property type="protein sequence ID" value="CAI8593323.1"/>
    <property type="molecule type" value="Genomic_DNA"/>
</dbReference>
<keyword evidence="1" id="KW-0472">Membrane</keyword>
<evidence type="ECO:0000256" key="1">
    <source>
        <dbReference type="SAM" id="Phobius"/>
    </source>
</evidence>
<reference evidence="2 3" key="1">
    <citation type="submission" date="2023-01" db="EMBL/GenBank/DDBJ databases">
        <authorList>
            <person name="Kreplak J."/>
        </authorList>
    </citation>
    <scope>NUCLEOTIDE SEQUENCE [LARGE SCALE GENOMIC DNA]</scope>
</reference>
<gene>
    <name evidence="2" type="ORF">VFH_I085680</name>
</gene>
<keyword evidence="1" id="KW-0812">Transmembrane</keyword>
<dbReference type="Proteomes" id="UP001157006">
    <property type="component" value="Chromosome 1S"/>
</dbReference>
<evidence type="ECO:0000313" key="2">
    <source>
        <dbReference type="EMBL" id="CAI8593323.1"/>
    </source>
</evidence>
<sequence>MRNFSFESILLLMDLSMAWYAPRVGEFLRIGLIILVCCYCFSVLFLIFIPCLCYLCQIRCLDIFLGHLSYVIPELQLVSQQAFCSILGEILGRYFLIMGKEDITEKLFELGEFILLFERSIEVEDELFMTGGVLDLSVLFSGQ</sequence>
<dbReference type="AlphaFoldDB" id="A0AAV0Z894"/>
<proteinExistence type="predicted"/>
<name>A0AAV0Z894_VICFA</name>
<keyword evidence="1" id="KW-1133">Transmembrane helix</keyword>
<accession>A0AAV0Z894</accession>
<organism evidence="2 3">
    <name type="scientific">Vicia faba</name>
    <name type="common">Broad bean</name>
    <name type="synonym">Faba vulgaris</name>
    <dbReference type="NCBI Taxonomy" id="3906"/>
    <lineage>
        <taxon>Eukaryota</taxon>
        <taxon>Viridiplantae</taxon>
        <taxon>Streptophyta</taxon>
        <taxon>Embryophyta</taxon>
        <taxon>Tracheophyta</taxon>
        <taxon>Spermatophyta</taxon>
        <taxon>Magnoliopsida</taxon>
        <taxon>eudicotyledons</taxon>
        <taxon>Gunneridae</taxon>
        <taxon>Pentapetalae</taxon>
        <taxon>rosids</taxon>
        <taxon>fabids</taxon>
        <taxon>Fabales</taxon>
        <taxon>Fabaceae</taxon>
        <taxon>Papilionoideae</taxon>
        <taxon>50 kb inversion clade</taxon>
        <taxon>NPAAA clade</taxon>
        <taxon>Hologalegina</taxon>
        <taxon>IRL clade</taxon>
        <taxon>Fabeae</taxon>
        <taxon>Vicia</taxon>
    </lineage>
</organism>
<evidence type="ECO:0000313" key="3">
    <source>
        <dbReference type="Proteomes" id="UP001157006"/>
    </source>
</evidence>
<feature type="transmembrane region" description="Helical" evidence="1">
    <location>
        <begin position="28"/>
        <end position="55"/>
    </location>
</feature>